<evidence type="ECO:0000313" key="2">
    <source>
        <dbReference type="EMBL" id="GGF03354.1"/>
    </source>
</evidence>
<comment type="caution">
    <text evidence="2">The sequence shown here is derived from an EMBL/GenBank/DDBJ whole genome shotgun (WGS) entry which is preliminary data.</text>
</comment>
<protein>
    <submittedName>
        <fullName evidence="2">SAM-dependent methyltransferase</fullName>
    </submittedName>
</protein>
<evidence type="ECO:0000259" key="1">
    <source>
        <dbReference type="Pfam" id="PF13649"/>
    </source>
</evidence>
<dbReference type="CDD" id="cd02440">
    <property type="entry name" value="AdoMet_MTases"/>
    <property type="match status" value="1"/>
</dbReference>
<keyword evidence="2" id="KW-0808">Transferase</keyword>
<keyword evidence="3" id="KW-1185">Reference proteome</keyword>
<dbReference type="Proteomes" id="UP000632273">
    <property type="component" value="Unassembled WGS sequence"/>
</dbReference>
<sequence length="208" mass="23719">MATKLNNARYYLLSFIYDFALQWFYRPLVRQLVDVINQQPGENVLEIGVGTGITIPYYTHYKQVTGIDCSWSMLQVARKRAQDYPNTRIALKHAAAEEYNLGPAAFEQIVFCNSLSVIENPKLVLSAYYNQLQAGGSLYILNHFTAESGLLRWVDKLLTPVGKVLGFKSFFPLQTLLDPETMSDVTTLVNGYWRIVQIKKPLYAHETN</sequence>
<proteinExistence type="predicted"/>
<reference evidence="3" key="1">
    <citation type="journal article" date="2019" name="Int. J. Syst. Evol. Microbiol.">
        <title>The Global Catalogue of Microorganisms (GCM) 10K type strain sequencing project: providing services to taxonomists for standard genome sequencing and annotation.</title>
        <authorList>
            <consortium name="The Broad Institute Genomics Platform"/>
            <consortium name="The Broad Institute Genome Sequencing Center for Infectious Disease"/>
            <person name="Wu L."/>
            <person name="Ma J."/>
        </authorList>
    </citation>
    <scope>NUCLEOTIDE SEQUENCE [LARGE SCALE GENOMIC DNA]</scope>
    <source>
        <strain evidence="3">CGMCC 1.15197</strain>
    </source>
</reference>
<organism evidence="2 3">
    <name type="scientific">Hymenobacter cavernae</name>
    <dbReference type="NCBI Taxonomy" id="2044852"/>
    <lineage>
        <taxon>Bacteria</taxon>
        <taxon>Pseudomonadati</taxon>
        <taxon>Bacteroidota</taxon>
        <taxon>Cytophagia</taxon>
        <taxon>Cytophagales</taxon>
        <taxon>Hymenobacteraceae</taxon>
        <taxon>Hymenobacter</taxon>
    </lineage>
</organism>
<evidence type="ECO:0000313" key="3">
    <source>
        <dbReference type="Proteomes" id="UP000632273"/>
    </source>
</evidence>
<name>A0ABQ1TVZ0_9BACT</name>
<gene>
    <name evidence="2" type="primary">PmtA</name>
    <name evidence="2" type="ORF">GCM10011383_12910</name>
</gene>
<dbReference type="GO" id="GO:0032259">
    <property type="term" value="P:methylation"/>
    <property type="evidence" value="ECO:0007669"/>
    <property type="project" value="UniProtKB-KW"/>
</dbReference>
<dbReference type="InterPro" id="IPR029063">
    <property type="entry name" value="SAM-dependent_MTases_sf"/>
</dbReference>
<dbReference type="EMBL" id="BMHT01000002">
    <property type="protein sequence ID" value="GGF03354.1"/>
    <property type="molecule type" value="Genomic_DNA"/>
</dbReference>
<dbReference type="Pfam" id="PF13649">
    <property type="entry name" value="Methyltransf_25"/>
    <property type="match status" value="1"/>
</dbReference>
<dbReference type="Gene3D" id="3.40.50.150">
    <property type="entry name" value="Vaccinia Virus protein VP39"/>
    <property type="match status" value="1"/>
</dbReference>
<dbReference type="PANTHER" id="PTHR45036:SF1">
    <property type="entry name" value="METHYLTRANSFERASE LIKE 7A"/>
    <property type="match status" value="1"/>
</dbReference>
<accession>A0ABQ1TVZ0</accession>
<dbReference type="InterPro" id="IPR052356">
    <property type="entry name" value="Thiol_S-MT"/>
</dbReference>
<dbReference type="RefSeq" id="WP_188812267.1">
    <property type="nucleotide sequence ID" value="NZ_BMHT01000002.1"/>
</dbReference>
<keyword evidence="2" id="KW-0489">Methyltransferase</keyword>
<dbReference type="SUPFAM" id="SSF53335">
    <property type="entry name" value="S-adenosyl-L-methionine-dependent methyltransferases"/>
    <property type="match status" value="1"/>
</dbReference>
<dbReference type="GO" id="GO:0008168">
    <property type="term" value="F:methyltransferase activity"/>
    <property type="evidence" value="ECO:0007669"/>
    <property type="project" value="UniProtKB-KW"/>
</dbReference>
<feature type="domain" description="Methyltransferase" evidence="1">
    <location>
        <begin position="44"/>
        <end position="136"/>
    </location>
</feature>
<dbReference type="InterPro" id="IPR041698">
    <property type="entry name" value="Methyltransf_25"/>
</dbReference>
<dbReference type="PANTHER" id="PTHR45036">
    <property type="entry name" value="METHYLTRANSFERASE LIKE 7B"/>
    <property type="match status" value="1"/>
</dbReference>